<feature type="transmembrane region" description="Helical" evidence="1">
    <location>
        <begin position="32"/>
        <end position="49"/>
    </location>
</feature>
<reference evidence="2 3" key="1">
    <citation type="journal article" date="2018" name="Nat. Biotechnol.">
        <title>A standardized bacterial taxonomy based on genome phylogeny substantially revises the tree of life.</title>
        <authorList>
            <person name="Parks D.H."/>
            <person name="Chuvochina M."/>
            <person name="Waite D.W."/>
            <person name="Rinke C."/>
            <person name="Skarshewski A."/>
            <person name="Chaumeil P.A."/>
            <person name="Hugenholtz P."/>
        </authorList>
    </citation>
    <scope>NUCLEOTIDE SEQUENCE [LARGE SCALE GENOMIC DNA]</scope>
    <source>
        <strain evidence="2">UBA11482</strain>
    </source>
</reference>
<feature type="transmembrane region" description="Helical" evidence="1">
    <location>
        <begin position="61"/>
        <end position="80"/>
    </location>
</feature>
<feature type="transmembrane region" description="Helical" evidence="1">
    <location>
        <begin position="7"/>
        <end position="26"/>
    </location>
</feature>
<dbReference type="Proteomes" id="UP000262954">
    <property type="component" value="Unassembled WGS sequence"/>
</dbReference>
<proteinExistence type="predicted"/>
<evidence type="ECO:0000256" key="1">
    <source>
        <dbReference type="SAM" id="Phobius"/>
    </source>
</evidence>
<dbReference type="EMBL" id="DNWC01000033">
    <property type="protein sequence ID" value="HBJ07783.1"/>
    <property type="molecule type" value="Genomic_DNA"/>
</dbReference>
<keyword evidence="1" id="KW-0472">Membrane</keyword>
<dbReference type="AlphaFoldDB" id="A0A316RH13"/>
<evidence type="ECO:0000313" key="3">
    <source>
        <dbReference type="Proteomes" id="UP000262954"/>
    </source>
</evidence>
<organism evidence="2 3">
    <name type="scientific">Coprobacter fastidiosus</name>
    <dbReference type="NCBI Taxonomy" id="1099853"/>
    <lineage>
        <taxon>Bacteria</taxon>
        <taxon>Pseudomonadati</taxon>
        <taxon>Bacteroidota</taxon>
        <taxon>Bacteroidia</taxon>
        <taxon>Bacteroidales</taxon>
        <taxon>Barnesiellaceae</taxon>
        <taxon>Coprobacter</taxon>
    </lineage>
</organism>
<keyword evidence="1" id="KW-0812">Transmembrane</keyword>
<evidence type="ECO:0000313" key="2">
    <source>
        <dbReference type="EMBL" id="HBJ07783.1"/>
    </source>
</evidence>
<comment type="caution">
    <text evidence="2">The sequence shown here is derived from an EMBL/GenBank/DDBJ whole genome shotgun (WGS) entry which is preliminary data.</text>
</comment>
<sequence>MSNKIRNTILVISALFILAGTALYLFRLPFTVYIFAAGAVGMTVARATNLYNGSNFRLKRLYRIELIAAIVTVGSAWFMFKQQNEWILLLLVAAFLQLYTSFMIPRVEKNGK</sequence>
<accession>A0A316RH13</accession>
<name>A0A316RH13_9BACT</name>
<dbReference type="RefSeq" id="WP_009317568.1">
    <property type="nucleotide sequence ID" value="NZ_CABKQP010000002.1"/>
</dbReference>
<keyword evidence="1" id="KW-1133">Transmembrane helix</keyword>
<feature type="transmembrane region" description="Helical" evidence="1">
    <location>
        <begin position="86"/>
        <end position="104"/>
    </location>
</feature>
<protein>
    <submittedName>
        <fullName evidence="2">Uncharacterized protein</fullName>
    </submittedName>
</protein>
<gene>
    <name evidence="2" type="ORF">DDY73_02145</name>
</gene>